<evidence type="ECO:0000313" key="5">
    <source>
        <dbReference type="Proteomes" id="UP000738402"/>
    </source>
</evidence>
<gene>
    <name evidence="2" type="ORF">KL933_004371</name>
    <name evidence="3" type="ORF">KL946_000824</name>
</gene>
<evidence type="ECO:0000256" key="1">
    <source>
        <dbReference type="SAM" id="Phobius"/>
    </source>
</evidence>
<dbReference type="EMBL" id="JAHLUN010000002">
    <property type="protein sequence ID" value="KAG7768006.1"/>
    <property type="molecule type" value="Genomic_DNA"/>
</dbReference>
<name>A0AAN6HZ29_9ASCO</name>
<dbReference type="EMBL" id="JAHLUH010000014">
    <property type="protein sequence ID" value="KAG7724938.1"/>
    <property type="molecule type" value="Genomic_DNA"/>
</dbReference>
<evidence type="ECO:0000313" key="4">
    <source>
        <dbReference type="Proteomes" id="UP000697297"/>
    </source>
</evidence>
<keyword evidence="1" id="KW-1133">Transmembrane helix</keyword>
<reference evidence="2 4" key="1">
    <citation type="journal article" date="2021" name="G3 (Bethesda)">
        <title>Genomic diversity, chromosomal rearrangements, and interspecies hybridization in the ogataea polymorpha species complex.</title>
        <authorList>
            <person name="Hanson S.J."/>
            <person name="Cinneide E.O."/>
            <person name="Salzberg L.I."/>
            <person name="Wolfe K.H."/>
            <person name="McGowan J."/>
            <person name="Fitzpatrick D.A."/>
            <person name="Matlin K."/>
        </authorList>
    </citation>
    <scope>NUCLEOTIDE SEQUENCE</scope>
    <source>
        <strain evidence="3">81-436-3</strain>
        <strain evidence="2">83-405-1</strain>
    </source>
</reference>
<keyword evidence="1" id="KW-0472">Membrane</keyword>
<evidence type="ECO:0000313" key="3">
    <source>
        <dbReference type="EMBL" id="KAG7768006.1"/>
    </source>
</evidence>
<sequence length="211" mass="22781">MAFEIADYSLVADDDITTITTTVVATYTLFSNAVTGIGHQRQTQAKRSQLSLTLGLVLPLAVVAAAIAGLYTWHLFRRRSRRSTPTRSYAAPVLAISRTATVGSTESSLSKLSIRSSEHSAMESPRVVRFGPLETQWISTPIAAFKGMVRRSTHAIVDRAGAAVESSPVFLKSFNLKARDAEATEPETQPVVAPLKNTQLLKFARHSAAPG</sequence>
<feature type="transmembrane region" description="Helical" evidence="1">
    <location>
        <begin position="50"/>
        <end position="73"/>
    </location>
</feature>
<proteinExistence type="predicted"/>
<keyword evidence="1" id="KW-0812">Transmembrane</keyword>
<comment type="caution">
    <text evidence="2">The sequence shown here is derived from an EMBL/GenBank/DDBJ whole genome shotgun (WGS) entry which is preliminary data.</text>
</comment>
<evidence type="ECO:0000313" key="2">
    <source>
        <dbReference type="EMBL" id="KAG7724938.1"/>
    </source>
</evidence>
<protein>
    <submittedName>
        <fullName evidence="2">Uncharacterized protein</fullName>
    </submittedName>
</protein>
<accession>A0AAN6HZ29</accession>
<dbReference type="AlphaFoldDB" id="A0AAN6HZ29"/>
<dbReference type="Proteomes" id="UP000697297">
    <property type="component" value="Unassembled WGS sequence"/>
</dbReference>
<organism evidence="2 5">
    <name type="scientific">Ogataea haglerorum</name>
    <dbReference type="NCBI Taxonomy" id="1937702"/>
    <lineage>
        <taxon>Eukaryota</taxon>
        <taxon>Fungi</taxon>
        <taxon>Dikarya</taxon>
        <taxon>Ascomycota</taxon>
        <taxon>Saccharomycotina</taxon>
        <taxon>Pichiomycetes</taxon>
        <taxon>Pichiales</taxon>
        <taxon>Pichiaceae</taxon>
        <taxon>Ogataea</taxon>
    </lineage>
</organism>
<dbReference type="Proteomes" id="UP000738402">
    <property type="component" value="Unassembled WGS sequence"/>
</dbReference>
<keyword evidence="4" id="KW-1185">Reference proteome</keyword>